<evidence type="ECO:0000259" key="4">
    <source>
        <dbReference type="Pfam" id="PF14748"/>
    </source>
</evidence>
<dbReference type="Pfam" id="PF03807">
    <property type="entry name" value="F420_oxidored"/>
    <property type="match status" value="1"/>
</dbReference>
<dbReference type="PANTHER" id="PTHR11645">
    <property type="entry name" value="PYRROLINE-5-CARBOXYLATE REDUCTASE"/>
    <property type="match status" value="1"/>
</dbReference>
<dbReference type="Proteomes" id="UP000321776">
    <property type="component" value="Unassembled WGS sequence"/>
</dbReference>
<dbReference type="GO" id="GO:0055129">
    <property type="term" value="P:L-proline biosynthetic process"/>
    <property type="evidence" value="ECO:0007669"/>
    <property type="project" value="TreeGrafter"/>
</dbReference>
<feature type="domain" description="Pyrroline-5-carboxylate reductase catalytic N-terminal" evidence="3">
    <location>
        <begin position="3"/>
        <end position="95"/>
    </location>
</feature>
<reference evidence="6" key="2">
    <citation type="submission" date="2019-08" db="EMBL/GenBank/DDBJ databases">
        <authorList>
            <person name="Im W.-T."/>
        </authorList>
    </citation>
    <scope>NUCLEOTIDE SEQUENCE</scope>
    <source>
        <strain evidence="6">NF 2-5-3</strain>
    </source>
</reference>
<dbReference type="EMBL" id="VOQS01000005">
    <property type="protein sequence ID" value="TXC80155.1"/>
    <property type="molecule type" value="Genomic_DNA"/>
</dbReference>
<evidence type="ECO:0000256" key="2">
    <source>
        <dbReference type="ARBA" id="ARBA00023002"/>
    </source>
</evidence>
<dbReference type="SUPFAM" id="SSF51735">
    <property type="entry name" value="NAD(P)-binding Rossmann-fold domains"/>
    <property type="match status" value="1"/>
</dbReference>
<keyword evidence="2" id="KW-0560">Oxidoreductase</keyword>
<dbReference type="Gene3D" id="3.40.50.720">
    <property type="entry name" value="NAD(P)-binding Rossmann-like Domain"/>
    <property type="match status" value="1"/>
</dbReference>
<evidence type="ECO:0000256" key="1">
    <source>
        <dbReference type="ARBA" id="ARBA00005525"/>
    </source>
</evidence>
<gene>
    <name evidence="6" type="ORF">FRZ40_38285</name>
    <name evidence="5" type="ORF">V4C56_34010</name>
</gene>
<protein>
    <submittedName>
        <fullName evidence="5">NAD(P)-binding domain-containing protein</fullName>
    </submittedName>
    <submittedName>
        <fullName evidence="6">Pyrroline-5-carboxylate reductase</fullName>
    </submittedName>
</protein>
<feature type="domain" description="Pyrroline-5-carboxylate reductase dimerisation" evidence="4">
    <location>
        <begin position="158"/>
        <end position="247"/>
    </location>
</feature>
<name>A0A5C6V8Y6_9BURK</name>
<evidence type="ECO:0000313" key="5">
    <source>
        <dbReference type="EMBL" id="MEM5344630.1"/>
    </source>
</evidence>
<dbReference type="RefSeq" id="WP_147237671.1">
    <property type="nucleotide sequence ID" value="NZ_JAZHFZ010000037.1"/>
</dbReference>
<evidence type="ECO:0000259" key="3">
    <source>
        <dbReference type="Pfam" id="PF03807"/>
    </source>
</evidence>
<comment type="caution">
    <text evidence="6">The sequence shown here is derived from an EMBL/GenBank/DDBJ whole genome shotgun (WGS) entry which is preliminary data.</text>
</comment>
<dbReference type="Gene3D" id="1.10.3730.10">
    <property type="entry name" value="ProC C-terminal domain-like"/>
    <property type="match status" value="1"/>
</dbReference>
<comment type="similarity">
    <text evidence="1">Belongs to the pyrroline-5-carboxylate reductase family.</text>
</comment>
<evidence type="ECO:0000313" key="7">
    <source>
        <dbReference type="Proteomes" id="UP000321776"/>
    </source>
</evidence>
<evidence type="ECO:0000313" key="8">
    <source>
        <dbReference type="Proteomes" id="UP001481677"/>
    </source>
</evidence>
<dbReference type="InterPro" id="IPR036291">
    <property type="entry name" value="NAD(P)-bd_dom_sf"/>
</dbReference>
<reference evidence="5 8" key="3">
    <citation type="submission" date="2024-01" db="EMBL/GenBank/DDBJ databases">
        <title>The diversity of rhizobia nodulating Mimosa spp. in eleven states of Brazil covering several biomes is determined by host plant, location, and edaphic factors.</title>
        <authorList>
            <person name="Rouws L."/>
            <person name="Barauna A."/>
            <person name="Beukes C."/>
            <person name="De Faria S.M."/>
            <person name="Gross E."/>
            <person name="Dos Reis Junior F.B."/>
            <person name="Simon M."/>
            <person name="Maluk M."/>
            <person name="Odee D.W."/>
            <person name="Kenicer G."/>
            <person name="Young J.P.W."/>
            <person name="Reis V.M."/>
            <person name="Zilli J."/>
            <person name="James E.K."/>
        </authorList>
    </citation>
    <scope>NUCLEOTIDE SEQUENCE [LARGE SCALE GENOMIC DNA]</scope>
    <source>
        <strain evidence="5 8">JPY530</strain>
    </source>
</reference>
<dbReference type="EMBL" id="JAZHGA010000036">
    <property type="protein sequence ID" value="MEM5344630.1"/>
    <property type="molecule type" value="Genomic_DNA"/>
</dbReference>
<evidence type="ECO:0000313" key="6">
    <source>
        <dbReference type="EMBL" id="TXC80155.1"/>
    </source>
</evidence>
<dbReference type="InterPro" id="IPR028939">
    <property type="entry name" value="P5C_Rdtase_cat_N"/>
</dbReference>
<proteinExistence type="inferred from homology"/>
<dbReference type="InterPro" id="IPR029036">
    <property type="entry name" value="P5CR_dimer"/>
</dbReference>
<reference evidence="6 7" key="1">
    <citation type="journal article" date="2018" name="Int. J. Syst. Evol. Microbiol.">
        <title>Paraburkholderia azotifigens sp. nov., a nitrogen-fixing bacterium isolated from paddy soil.</title>
        <authorList>
            <person name="Choi G.M."/>
            <person name="Im W.T."/>
        </authorList>
    </citation>
    <scope>NUCLEOTIDE SEQUENCE [LARGE SCALE GENOMIC DNA]</scope>
    <source>
        <strain evidence="6 7">NF 2-5-3</strain>
    </source>
</reference>
<organism evidence="6 7">
    <name type="scientific">Paraburkholderia azotifigens</name>
    <dbReference type="NCBI Taxonomy" id="2057004"/>
    <lineage>
        <taxon>Bacteria</taxon>
        <taxon>Pseudomonadati</taxon>
        <taxon>Pseudomonadota</taxon>
        <taxon>Betaproteobacteria</taxon>
        <taxon>Burkholderiales</taxon>
        <taxon>Burkholderiaceae</taxon>
        <taxon>Paraburkholderia</taxon>
    </lineage>
</organism>
<dbReference type="Proteomes" id="UP001481677">
    <property type="component" value="Unassembled WGS sequence"/>
</dbReference>
<dbReference type="Pfam" id="PF14748">
    <property type="entry name" value="P5CR_dimer"/>
    <property type="match status" value="1"/>
</dbReference>
<dbReference type="PANTHER" id="PTHR11645:SF0">
    <property type="entry name" value="PYRROLINE-5-CARBOXYLATE REDUCTASE 3"/>
    <property type="match status" value="1"/>
</dbReference>
<dbReference type="AlphaFoldDB" id="A0A5C6V8Y6"/>
<sequence length="257" mass="27780">MIKLGVLGVGDLTDKMIRGLSRKGSGAIQFLLSPRNEVKAAALAKDPGCTVMSSNQDVVDGADVVLVGVRPAHLAELAQHVSLKPFQPLVSVVAGVSTKDLSRLFGDRDYSRVMLSCAAEINRSTVAVYPANSKAAQLFAPLGNVVNLETEREFELGMIAACMNGWFYFLVHELQQWLTEKGMPLESARALVFSSVEDCVAYARYKSSTPIDVLGQSIATPGTYTAGGRDVLIEHDGYAAWRAACDHVFNQLVCDKR</sequence>
<keyword evidence="8" id="KW-1185">Reference proteome</keyword>
<dbReference type="GO" id="GO:0004735">
    <property type="term" value="F:pyrroline-5-carboxylate reductase activity"/>
    <property type="evidence" value="ECO:0007669"/>
    <property type="project" value="TreeGrafter"/>
</dbReference>
<accession>A0A5C6V8Y6</accession>